<dbReference type="OrthoDB" id="205623at2759"/>
<proteinExistence type="inferred from homology"/>
<organism evidence="5 6">
    <name type="scientific">Aquilegia coerulea</name>
    <name type="common">Rocky mountain columbine</name>
    <dbReference type="NCBI Taxonomy" id="218851"/>
    <lineage>
        <taxon>Eukaryota</taxon>
        <taxon>Viridiplantae</taxon>
        <taxon>Streptophyta</taxon>
        <taxon>Embryophyta</taxon>
        <taxon>Tracheophyta</taxon>
        <taxon>Spermatophyta</taxon>
        <taxon>Magnoliopsida</taxon>
        <taxon>Ranunculales</taxon>
        <taxon>Ranunculaceae</taxon>
        <taxon>Thalictroideae</taxon>
        <taxon>Aquilegia</taxon>
    </lineage>
</organism>
<dbReference type="EC" id="2.8.2.-" evidence="3"/>
<dbReference type="Proteomes" id="UP000230069">
    <property type="component" value="Unassembled WGS sequence"/>
</dbReference>
<dbReference type="AlphaFoldDB" id="A0A2G5EW76"/>
<evidence type="ECO:0000256" key="1">
    <source>
        <dbReference type="ARBA" id="ARBA00005771"/>
    </source>
</evidence>
<comment type="similarity">
    <text evidence="1 3">Belongs to the sulfotransferase 1 family.</text>
</comment>
<keyword evidence="2 3" id="KW-0808">Transferase</keyword>
<evidence type="ECO:0000256" key="3">
    <source>
        <dbReference type="RuleBase" id="RU361155"/>
    </source>
</evidence>
<dbReference type="InterPro" id="IPR027417">
    <property type="entry name" value="P-loop_NTPase"/>
</dbReference>
<feature type="domain" description="Sulfotransferase" evidence="4">
    <location>
        <begin position="48"/>
        <end position="309"/>
    </location>
</feature>
<dbReference type="InParanoid" id="A0A2G5EW76"/>
<gene>
    <name evidence="5" type="ORF">AQUCO_00400693v1</name>
</gene>
<protein>
    <recommendedName>
        <fullName evidence="3">Sulfotransferase</fullName>
        <ecNumber evidence="3">2.8.2.-</ecNumber>
    </recommendedName>
</protein>
<dbReference type="EMBL" id="KZ305021">
    <property type="protein sequence ID" value="PIA59982.1"/>
    <property type="molecule type" value="Genomic_DNA"/>
</dbReference>
<accession>A0A2G5EW76</accession>
<dbReference type="GO" id="GO:0008146">
    <property type="term" value="F:sulfotransferase activity"/>
    <property type="evidence" value="ECO:0007669"/>
    <property type="project" value="InterPro"/>
</dbReference>
<dbReference type="SUPFAM" id="SSF52540">
    <property type="entry name" value="P-loop containing nucleoside triphosphate hydrolases"/>
    <property type="match status" value="1"/>
</dbReference>
<evidence type="ECO:0000313" key="5">
    <source>
        <dbReference type="EMBL" id="PIA59982.1"/>
    </source>
</evidence>
<dbReference type="Pfam" id="PF00685">
    <property type="entry name" value="Sulfotransfer_1"/>
    <property type="match status" value="1"/>
</dbReference>
<keyword evidence="6" id="KW-1185">Reference proteome</keyword>
<dbReference type="InterPro" id="IPR000863">
    <property type="entry name" value="Sulfotransferase_dom"/>
</dbReference>
<evidence type="ECO:0000259" key="4">
    <source>
        <dbReference type="Pfam" id="PF00685"/>
    </source>
</evidence>
<reference evidence="5 6" key="1">
    <citation type="submission" date="2017-09" db="EMBL/GenBank/DDBJ databases">
        <title>WGS assembly of Aquilegia coerulea Goldsmith.</title>
        <authorList>
            <person name="Hodges S."/>
            <person name="Kramer E."/>
            <person name="Nordborg M."/>
            <person name="Tomkins J."/>
            <person name="Borevitz J."/>
            <person name="Derieg N."/>
            <person name="Yan J."/>
            <person name="Mihaltcheva S."/>
            <person name="Hayes R.D."/>
            <person name="Rokhsar D."/>
        </authorList>
    </citation>
    <scope>NUCLEOTIDE SEQUENCE [LARGE SCALE GENOMIC DNA]</scope>
    <source>
        <strain evidence="6">cv. Goldsmith</strain>
    </source>
</reference>
<dbReference type="Gene3D" id="3.40.50.300">
    <property type="entry name" value="P-loop containing nucleotide triphosphate hydrolases"/>
    <property type="match status" value="1"/>
</dbReference>
<evidence type="ECO:0000256" key="2">
    <source>
        <dbReference type="ARBA" id="ARBA00022679"/>
    </source>
</evidence>
<name>A0A2G5EW76_AQUCA</name>
<sequence>MTSYLVDFAVRSSRCILQLCEGRARPGMKVASWLATCGGRTPGSDPCDTDIFIITTPKSGTVWLKALSFAIVNRSNYTPSTNPLLTTNPPYTIPFFEIQLYHYNQNPDLSKLQSPRLFATHIPYSSLPESILTNSNCRILYLCRNPKDAFVSMWHFLNSISEDGQMPVGLDEAFQLFCKGAIPFGPFWEHVLDFWKLSLEKPKHVLFLKYEDMKADTNSHIKKMADFLGYPFSSQEVEKGVVDEISKLCSFEHLSNLEVNKTGLIDPREKIPNHIFFRKAKVGDWSNHLTQQMILELDEITKEKLNGTGVMF</sequence>
<dbReference type="PANTHER" id="PTHR11783">
    <property type="entry name" value="SULFOTRANSFERASE SULT"/>
    <property type="match status" value="1"/>
</dbReference>
<evidence type="ECO:0000313" key="6">
    <source>
        <dbReference type="Proteomes" id="UP000230069"/>
    </source>
</evidence>